<feature type="domain" description="ABC transporter" evidence="8">
    <location>
        <begin position="6"/>
        <end position="257"/>
    </location>
</feature>
<dbReference type="Pfam" id="PF00005">
    <property type="entry name" value="ABC_tran"/>
    <property type="match status" value="1"/>
</dbReference>
<dbReference type="GO" id="GO:0016887">
    <property type="term" value="F:ATP hydrolysis activity"/>
    <property type="evidence" value="ECO:0007669"/>
    <property type="project" value="InterPro"/>
</dbReference>
<dbReference type="Pfam" id="PF08352">
    <property type="entry name" value="oligo_HPY"/>
    <property type="match status" value="1"/>
</dbReference>
<keyword evidence="4" id="KW-1003">Cell membrane</keyword>
<evidence type="ECO:0000256" key="7">
    <source>
        <dbReference type="ARBA" id="ARBA00023136"/>
    </source>
</evidence>
<keyword evidence="5" id="KW-0547">Nucleotide-binding</keyword>
<dbReference type="OrthoDB" id="9802264at2"/>
<evidence type="ECO:0000256" key="4">
    <source>
        <dbReference type="ARBA" id="ARBA00022475"/>
    </source>
</evidence>
<name>A0A368YBP9_9BACI</name>
<dbReference type="PANTHER" id="PTHR43297:SF2">
    <property type="entry name" value="DIPEPTIDE TRANSPORT ATP-BINDING PROTEIN DPPD"/>
    <property type="match status" value="1"/>
</dbReference>
<reference evidence="9 10" key="1">
    <citation type="submission" date="2018-07" db="EMBL/GenBank/DDBJ databases">
        <title>Genomic Encyclopedia of Type Strains, Phase IV (KMG-IV): sequencing the most valuable type-strain genomes for metagenomic binning, comparative biology and taxonomic classification.</title>
        <authorList>
            <person name="Goeker M."/>
        </authorList>
    </citation>
    <scope>NUCLEOTIDE SEQUENCE [LARGE SCALE GENOMIC DNA]</scope>
    <source>
        <strain evidence="9 10">DSM 27696</strain>
    </source>
</reference>
<evidence type="ECO:0000256" key="6">
    <source>
        <dbReference type="ARBA" id="ARBA00022840"/>
    </source>
</evidence>
<keyword evidence="7" id="KW-0472">Membrane</keyword>
<dbReference type="RefSeq" id="WP_114351627.1">
    <property type="nucleotide sequence ID" value="NZ_QPJJ01000002.1"/>
</dbReference>
<comment type="similarity">
    <text evidence="2">Belongs to the ABC transporter superfamily.</text>
</comment>
<dbReference type="AlphaFoldDB" id="A0A368YBP9"/>
<dbReference type="GO" id="GO:0005524">
    <property type="term" value="F:ATP binding"/>
    <property type="evidence" value="ECO:0007669"/>
    <property type="project" value="UniProtKB-KW"/>
</dbReference>
<accession>A0A368YBP9</accession>
<dbReference type="Gene3D" id="3.40.50.300">
    <property type="entry name" value="P-loop containing nucleotide triphosphate hydrolases"/>
    <property type="match status" value="1"/>
</dbReference>
<evidence type="ECO:0000313" key="9">
    <source>
        <dbReference type="EMBL" id="RCW76858.1"/>
    </source>
</evidence>
<dbReference type="GO" id="GO:0015833">
    <property type="term" value="P:peptide transport"/>
    <property type="evidence" value="ECO:0007669"/>
    <property type="project" value="InterPro"/>
</dbReference>
<sequence length="326" mass="36640">MTNPLLEVKNLRTHFHTERGRVTAVDDVSFSIAPGEIVGVVGESGCGKSVTSQSIMRLFDEKRLVEYEGDILFNNESILHMPQKRMQKIRGNDMSMIFQDPISSLNPVYTVGDQIAETIRLHQKVTKKQAHQKAVEMLRLTGIPAPEKRVNEFPHQLSGGMQQRVMIAMALSCQPSLLIADEPTTALDVTIQAQILDLIRDLNKDMGMAVMFITHDLGVVSELCSKVIVMYLGEIVEITDTESLFTNPLHPYTKGLIQSIPQLDGDRKDSLPVIEGTVPSLDQVPNACRFSTRCPFADELCKQEHPVLEHDRDEKHVRCWHYKKIG</sequence>
<dbReference type="EMBL" id="QPJJ01000002">
    <property type="protein sequence ID" value="RCW76858.1"/>
    <property type="molecule type" value="Genomic_DNA"/>
</dbReference>
<dbReference type="SMART" id="SM00382">
    <property type="entry name" value="AAA"/>
    <property type="match status" value="1"/>
</dbReference>
<organism evidence="9 10">
    <name type="scientific">Saliterribacillus persicus</name>
    <dbReference type="NCBI Taxonomy" id="930114"/>
    <lineage>
        <taxon>Bacteria</taxon>
        <taxon>Bacillati</taxon>
        <taxon>Bacillota</taxon>
        <taxon>Bacilli</taxon>
        <taxon>Bacillales</taxon>
        <taxon>Bacillaceae</taxon>
        <taxon>Saliterribacillus</taxon>
    </lineage>
</organism>
<dbReference type="InterPro" id="IPR003439">
    <property type="entry name" value="ABC_transporter-like_ATP-bd"/>
</dbReference>
<comment type="caution">
    <text evidence="9">The sequence shown here is derived from an EMBL/GenBank/DDBJ whole genome shotgun (WGS) entry which is preliminary data.</text>
</comment>
<keyword evidence="10" id="KW-1185">Reference proteome</keyword>
<dbReference type="InterPro" id="IPR050388">
    <property type="entry name" value="ABC_Ni/Peptide_Import"/>
</dbReference>
<evidence type="ECO:0000313" key="10">
    <source>
        <dbReference type="Proteomes" id="UP000252585"/>
    </source>
</evidence>
<gene>
    <name evidence="9" type="ORF">DFR57_102133</name>
</gene>
<comment type="subcellular location">
    <subcellularLocation>
        <location evidence="1">Cell membrane</location>
        <topology evidence="1">Peripheral membrane protein</topology>
    </subcellularLocation>
</comment>
<dbReference type="InterPro" id="IPR017871">
    <property type="entry name" value="ABC_transporter-like_CS"/>
</dbReference>
<dbReference type="CDD" id="cd03257">
    <property type="entry name" value="ABC_NikE_OppD_transporters"/>
    <property type="match status" value="1"/>
</dbReference>
<evidence type="ECO:0000256" key="2">
    <source>
        <dbReference type="ARBA" id="ARBA00005417"/>
    </source>
</evidence>
<dbReference type="PROSITE" id="PS50893">
    <property type="entry name" value="ABC_TRANSPORTER_2"/>
    <property type="match status" value="1"/>
</dbReference>
<dbReference type="PANTHER" id="PTHR43297">
    <property type="entry name" value="OLIGOPEPTIDE TRANSPORT ATP-BINDING PROTEIN APPD"/>
    <property type="match status" value="1"/>
</dbReference>
<evidence type="ECO:0000256" key="3">
    <source>
        <dbReference type="ARBA" id="ARBA00022448"/>
    </source>
</evidence>
<dbReference type="PROSITE" id="PS00211">
    <property type="entry name" value="ABC_TRANSPORTER_1"/>
    <property type="match status" value="1"/>
</dbReference>
<dbReference type="InterPro" id="IPR003593">
    <property type="entry name" value="AAA+_ATPase"/>
</dbReference>
<evidence type="ECO:0000256" key="5">
    <source>
        <dbReference type="ARBA" id="ARBA00022741"/>
    </source>
</evidence>
<dbReference type="SUPFAM" id="SSF52540">
    <property type="entry name" value="P-loop containing nucleoside triphosphate hydrolases"/>
    <property type="match status" value="1"/>
</dbReference>
<dbReference type="GO" id="GO:0005886">
    <property type="term" value="C:plasma membrane"/>
    <property type="evidence" value="ECO:0007669"/>
    <property type="project" value="UniProtKB-SubCell"/>
</dbReference>
<protein>
    <submittedName>
        <fullName evidence="9">Peptide/nickel transport system ATP-binding protein</fullName>
    </submittedName>
</protein>
<keyword evidence="6 9" id="KW-0067">ATP-binding</keyword>
<dbReference type="Proteomes" id="UP000252585">
    <property type="component" value="Unassembled WGS sequence"/>
</dbReference>
<dbReference type="InterPro" id="IPR013563">
    <property type="entry name" value="Oligopep_ABC_C"/>
</dbReference>
<dbReference type="FunFam" id="3.40.50.300:FF:000016">
    <property type="entry name" value="Oligopeptide ABC transporter ATP-binding component"/>
    <property type="match status" value="1"/>
</dbReference>
<evidence type="ECO:0000256" key="1">
    <source>
        <dbReference type="ARBA" id="ARBA00004202"/>
    </source>
</evidence>
<dbReference type="InterPro" id="IPR027417">
    <property type="entry name" value="P-loop_NTPase"/>
</dbReference>
<dbReference type="NCBIfam" id="TIGR01727">
    <property type="entry name" value="oligo_HPY"/>
    <property type="match status" value="1"/>
</dbReference>
<proteinExistence type="inferred from homology"/>
<evidence type="ECO:0000259" key="8">
    <source>
        <dbReference type="PROSITE" id="PS50893"/>
    </source>
</evidence>
<keyword evidence="3" id="KW-0813">Transport</keyword>